<accession>A0AA48MCZ6</accession>
<dbReference type="Pfam" id="PF00293">
    <property type="entry name" value="NUDIX"/>
    <property type="match status" value="1"/>
</dbReference>
<organism evidence="2 3">
    <name type="scientific">Brevibacillus aydinogluensis</name>
    <dbReference type="NCBI Taxonomy" id="927786"/>
    <lineage>
        <taxon>Bacteria</taxon>
        <taxon>Bacillati</taxon>
        <taxon>Bacillota</taxon>
        <taxon>Bacilli</taxon>
        <taxon>Bacillales</taxon>
        <taxon>Paenibacillaceae</taxon>
        <taxon>Brevibacillus</taxon>
    </lineage>
</organism>
<feature type="domain" description="Nudix hydrolase" evidence="1">
    <location>
        <begin position="27"/>
        <end position="189"/>
    </location>
</feature>
<dbReference type="PROSITE" id="PS51462">
    <property type="entry name" value="NUDIX"/>
    <property type="match status" value="1"/>
</dbReference>
<dbReference type="Proteomes" id="UP001189619">
    <property type="component" value="Chromosome"/>
</dbReference>
<dbReference type="GO" id="GO:0016787">
    <property type="term" value="F:hydrolase activity"/>
    <property type="evidence" value="ECO:0007669"/>
    <property type="project" value="UniProtKB-KW"/>
</dbReference>
<name>A0AA48MCZ6_9BACL</name>
<proteinExistence type="predicted"/>
<dbReference type="KEGG" id="bayd:BSPP4475_13410"/>
<evidence type="ECO:0000313" key="2">
    <source>
        <dbReference type="EMBL" id="CAJ1003310.1"/>
    </source>
</evidence>
<dbReference type="RefSeq" id="WP_212132423.1">
    <property type="nucleotide sequence ID" value="NZ_OY569118.1"/>
</dbReference>
<protein>
    <submittedName>
        <fullName evidence="2">Nudix hydrolase domain-containing protein</fullName>
    </submittedName>
</protein>
<reference evidence="2" key="1">
    <citation type="submission" date="2023-07" db="EMBL/GenBank/DDBJ databases">
        <authorList>
            <person name="Ivanov I."/>
            <person name="Teneva D."/>
            <person name="Stoikov I."/>
        </authorList>
    </citation>
    <scope>NUCLEOTIDE SEQUENCE</scope>
    <source>
        <strain evidence="2">4475</strain>
    </source>
</reference>
<dbReference type="InterPro" id="IPR000086">
    <property type="entry name" value="NUDIX_hydrolase_dom"/>
</dbReference>
<keyword evidence="3" id="KW-1185">Reference proteome</keyword>
<dbReference type="Gene3D" id="3.90.79.10">
    <property type="entry name" value="Nucleoside Triphosphate Pyrophosphohydrolase"/>
    <property type="match status" value="1"/>
</dbReference>
<dbReference type="SUPFAM" id="SSF55811">
    <property type="entry name" value="Nudix"/>
    <property type="match status" value="1"/>
</dbReference>
<dbReference type="EMBL" id="OY569118">
    <property type="protein sequence ID" value="CAJ1003310.1"/>
    <property type="molecule type" value="Genomic_DNA"/>
</dbReference>
<evidence type="ECO:0000313" key="3">
    <source>
        <dbReference type="Proteomes" id="UP001189619"/>
    </source>
</evidence>
<keyword evidence="2" id="KW-0378">Hydrolase</keyword>
<dbReference type="InterPro" id="IPR015797">
    <property type="entry name" value="NUDIX_hydrolase-like_dom_sf"/>
</dbReference>
<evidence type="ECO:0000259" key="1">
    <source>
        <dbReference type="PROSITE" id="PS51462"/>
    </source>
</evidence>
<dbReference type="AlphaFoldDB" id="A0AA48MCZ6"/>
<sequence>MELDGLFMKIMQGEVRMSDVFRYVPNHAEIGVGLALLDEQEDYVFFLAGTRHKFTSNELFYAGIGGHLEPGEDLLSCGKREAMEEIGAEVHIQCSPVNPVYISKDKEIRAITMTDECKPLAIYEMIHPSGSPREGEIYYLVIYQATLRSSLTHLKTDEVSGVIAMKKEQVKKGVFRRATLQTLVDEGARLIASSPHIQPDVIVYPIGTAEALSYYLNYMESNQR</sequence>
<gene>
    <name evidence="2" type="ORF">BSPP4475_13410</name>
</gene>